<gene>
    <name evidence="2" type="ORF">JDV02_000238</name>
</gene>
<evidence type="ECO:0000313" key="3">
    <source>
        <dbReference type="Proteomes" id="UP000829364"/>
    </source>
</evidence>
<dbReference type="AlphaFoldDB" id="A0A9Q8Q661"/>
<keyword evidence="3" id="KW-1185">Reference proteome</keyword>
<evidence type="ECO:0000256" key="1">
    <source>
        <dbReference type="SAM" id="SignalP"/>
    </source>
</evidence>
<feature type="signal peptide" evidence="1">
    <location>
        <begin position="1"/>
        <end position="22"/>
    </location>
</feature>
<feature type="chain" id="PRO_5040143155" evidence="1">
    <location>
        <begin position="23"/>
        <end position="110"/>
    </location>
</feature>
<name>A0A9Q8Q661_9HYPO</name>
<organism evidence="2 3">
    <name type="scientific">Purpureocillium takamizusanense</name>
    <dbReference type="NCBI Taxonomy" id="2060973"/>
    <lineage>
        <taxon>Eukaryota</taxon>
        <taxon>Fungi</taxon>
        <taxon>Dikarya</taxon>
        <taxon>Ascomycota</taxon>
        <taxon>Pezizomycotina</taxon>
        <taxon>Sordariomycetes</taxon>
        <taxon>Hypocreomycetidae</taxon>
        <taxon>Hypocreales</taxon>
        <taxon>Ophiocordycipitaceae</taxon>
        <taxon>Purpureocillium</taxon>
    </lineage>
</organism>
<dbReference type="EMBL" id="CP086354">
    <property type="protein sequence ID" value="UNI13497.1"/>
    <property type="molecule type" value="Genomic_DNA"/>
</dbReference>
<accession>A0A9Q8Q661</accession>
<reference evidence="2" key="1">
    <citation type="submission" date="2021-11" db="EMBL/GenBank/DDBJ databases">
        <title>Purpureocillium_takamizusanense_genome.</title>
        <authorList>
            <person name="Nguyen N.-H."/>
        </authorList>
    </citation>
    <scope>NUCLEOTIDE SEQUENCE</scope>
    <source>
        <strain evidence="2">PT3</strain>
    </source>
</reference>
<evidence type="ECO:0000313" key="2">
    <source>
        <dbReference type="EMBL" id="UNI13497.1"/>
    </source>
</evidence>
<proteinExistence type="predicted"/>
<dbReference type="RefSeq" id="XP_047836978.1">
    <property type="nucleotide sequence ID" value="XM_047981020.1"/>
</dbReference>
<dbReference type="Proteomes" id="UP000829364">
    <property type="component" value="Chromosome 1"/>
</dbReference>
<dbReference type="GeneID" id="72062204"/>
<protein>
    <submittedName>
        <fullName evidence="2">Uncharacterized protein</fullName>
    </submittedName>
</protein>
<sequence length="110" mass="11696">MQLSRLGVAALGGVLTTRIASAATLTSKAVPDSVISGRSEPRGMNTLEPRLHTWKTRCAAAGDEAPAYCLQAPAACDGAGTYYHADGSGHLDECKSYWKCECVRQHVYPV</sequence>
<dbReference type="KEGG" id="ptkz:JDV02_000238"/>
<keyword evidence="1" id="KW-0732">Signal</keyword>